<feature type="compositionally biased region" description="Acidic residues" evidence="5">
    <location>
        <begin position="332"/>
        <end position="341"/>
    </location>
</feature>
<dbReference type="InterPro" id="IPR024861">
    <property type="entry name" value="Donson"/>
</dbReference>
<reference evidence="6 7" key="1">
    <citation type="submission" date="2020-08" db="EMBL/GenBank/DDBJ databases">
        <authorList>
            <person name="Hejnol A."/>
        </authorList>
    </citation>
    <scope>NUCLEOTIDE SEQUENCE [LARGE SCALE GENOMIC DNA]</scope>
</reference>
<dbReference type="AlphaFoldDB" id="A0A7I8VLW4"/>
<keyword evidence="3" id="KW-0539">Nucleus</keyword>
<name>A0A7I8VLW4_9ANNE</name>
<protein>
    <submittedName>
        <fullName evidence="6">DgyrCDS6072</fullName>
    </submittedName>
</protein>
<comment type="caution">
    <text evidence="6">The sequence shown here is derived from an EMBL/GenBank/DDBJ whole genome shotgun (WGS) entry which is preliminary data.</text>
</comment>
<accession>A0A7I8VLW4</accession>
<comment type="subcellular location">
    <subcellularLocation>
        <location evidence="1">Nucleus</location>
    </subcellularLocation>
</comment>
<evidence type="ECO:0000313" key="7">
    <source>
        <dbReference type="Proteomes" id="UP000549394"/>
    </source>
</evidence>
<evidence type="ECO:0000256" key="2">
    <source>
        <dbReference type="ARBA" id="ARBA00022473"/>
    </source>
</evidence>
<organism evidence="6 7">
    <name type="scientific">Dimorphilus gyrociliatus</name>
    <dbReference type="NCBI Taxonomy" id="2664684"/>
    <lineage>
        <taxon>Eukaryota</taxon>
        <taxon>Metazoa</taxon>
        <taxon>Spiralia</taxon>
        <taxon>Lophotrochozoa</taxon>
        <taxon>Annelida</taxon>
        <taxon>Polychaeta</taxon>
        <taxon>Polychaeta incertae sedis</taxon>
        <taxon>Dinophilidae</taxon>
        <taxon>Dimorphilus</taxon>
    </lineage>
</organism>
<gene>
    <name evidence="6" type="ORF">DGYR_LOCUS5828</name>
</gene>
<dbReference type="PANTHER" id="PTHR12972">
    <property type="entry name" value="DOWNSTREAM NEIGHBOR OF SON"/>
    <property type="match status" value="1"/>
</dbReference>
<feature type="region of interest" description="Disordered" evidence="5">
    <location>
        <begin position="312"/>
        <end position="341"/>
    </location>
</feature>
<evidence type="ECO:0000256" key="1">
    <source>
        <dbReference type="ARBA" id="ARBA00004123"/>
    </source>
</evidence>
<dbReference type="PANTHER" id="PTHR12972:SF0">
    <property type="entry name" value="PROTEIN DOWNSTREAM NEIGHBOR OF SON"/>
    <property type="match status" value="1"/>
</dbReference>
<dbReference type="GO" id="GO:0033260">
    <property type="term" value="P:nuclear DNA replication"/>
    <property type="evidence" value="ECO:0007669"/>
    <property type="project" value="TreeGrafter"/>
</dbReference>
<evidence type="ECO:0000256" key="5">
    <source>
        <dbReference type="SAM" id="MobiDB-lite"/>
    </source>
</evidence>
<dbReference type="GO" id="GO:0005634">
    <property type="term" value="C:nucleus"/>
    <property type="evidence" value="ECO:0007669"/>
    <property type="project" value="UniProtKB-SubCell"/>
</dbReference>
<evidence type="ECO:0000256" key="3">
    <source>
        <dbReference type="ARBA" id="ARBA00023242"/>
    </source>
</evidence>
<evidence type="ECO:0000313" key="6">
    <source>
        <dbReference type="EMBL" id="CAD5117285.1"/>
    </source>
</evidence>
<keyword evidence="2" id="KW-0217">Developmental protein</keyword>
<proteinExistence type="inferred from homology"/>
<dbReference type="Proteomes" id="UP000549394">
    <property type="component" value="Unassembled WGS sequence"/>
</dbReference>
<dbReference type="EMBL" id="CAJFCJ010000007">
    <property type="protein sequence ID" value="CAD5117285.1"/>
    <property type="molecule type" value="Genomic_DNA"/>
</dbReference>
<keyword evidence="7" id="KW-1185">Reference proteome</keyword>
<evidence type="ECO:0000256" key="4">
    <source>
        <dbReference type="ARBA" id="ARBA00025806"/>
    </source>
</evidence>
<feature type="compositionally biased region" description="Polar residues" evidence="5">
    <location>
        <begin position="56"/>
        <end position="66"/>
    </location>
</feature>
<feature type="region of interest" description="Disordered" evidence="5">
    <location>
        <begin position="1"/>
        <end position="81"/>
    </location>
</feature>
<feature type="compositionally biased region" description="Basic and acidic residues" evidence="5">
    <location>
        <begin position="316"/>
        <end position="331"/>
    </location>
</feature>
<dbReference type="OrthoDB" id="534063at2759"/>
<sequence>MTDNDTSPWKRPNDILKGRKKKKKLPAVRSLSDGDFSTQGPATVNRKPGVKRKNPFLSQQSLSKSPRINIKSENPDDNSVFSRLQKQPSFNQSFNSDEVLAGDDYEKLINDFEVPSSENLNSSSKQVPEEKQNEQSTIWSTVDWSLKTKLRFLSNEPFDWCQPLRTSEEADSISEFVELKNLLHNEEKTPHVLKRRLKSANMLWQHPVFPWLKLFPRLESSSPKSSARLPNLLSDDAQKLIIDSWKNSLTSLYTMLKAGKCPYFYLNAPFFTALFKSPMLHPEEIMTVALTPTSVGLRKALSSEGIEFSMPLNESSEEKKECVVNDNKSESSDEDEDDSEDEIIKDMVEKTQVVGFTADSKWKENFRKVDDRPSSTVLIKDSQVHAFYNFIINRRALIPQTGIYAGVPPTLLSPVVFCGATLVSCKYRHGVMQQGSNGKENFKYWMDVVGPILPNNHLALHLILLKSQAALRTNWTTLESTTAFNDFDKWTFKEDNPFRQLFQYLN</sequence>
<dbReference type="PRINTS" id="PR02064">
    <property type="entry name" value="DONSON"/>
</dbReference>
<comment type="similarity">
    <text evidence="4">Belongs to the DONSON family.</text>
</comment>